<organism evidence="2 3">
    <name type="scientific">Mucilaginibacter ginsenosidivorans</name>
    <dbReference type="NCBI Taxonomy" id="398053"/>
    <lineage>
        <taxon>Bacteria</taxon>
        <taxon>Pseudomonadati</taxon>
        <taxon>Bacteroidota</taxon>
        <taxon>Sphingobacteriia</taxon>
        <taxon>Sphingobacteriales</taxon>
        <taxon>Sphingobacteriaceae</taxon>
        <taxon>Mucilaginibacter</taxon>
    </lineage>
</organism>
<sequence>MKTHTRVLIFISCVLMLTAYFLPLWHILLDAPQYPEGLEMKIWLNGLSGSIQQINGLNHYIGMKFISVDDFKEFRILPYVFGALTLIGFAAAVARSRRLLWAWFIGLCLFAIVGFGDFYVWEYNYGHNLNPHAAIKVEGMNYQPPLFGYKQLLNFTAGSLPDTGGILVGVGGLLAAAALFYKPQQSSNKIK</sequence>
<dbReference type="Proteomes" id="UP000321479">
    <property type="component" value="Chromosome"/>
</dbReference>
<evidence type="ECO:0000313" key="2">
    <source>
        <dbReference type="EMBL" id="QEC62371.1"/>
    </source>
</evidence>
<dbReference type="RefSeq" id="WP_147030948.1">
    <property type="nucleotide sequence ID" value="NZ_CP042436.1"/>
</dbReference>
<protein>
    <recommendedName>
        <fullName evidence="4">Copper chaperone NosL</fullName>
    </recommendedName>
</protein>
<keyword evidence="1" id="KW-0472">Membrane</keyword>
<dbReference type="OrthoDB" id="9809859at2"/>
<keyword evidence="3" id="KW-1185">Reference proteome</keyword>
<name>A0A5B8UVJ6_9SPHI</name>
<evidence type="ECO:0000256" key="1">
    <source>
        <dbReference type="SAM" id="Phobius"/>
    </source>
</evidence>
<keyword evidence="1" id="KW-0812">Transmembrane</keyword>
<evidence type="ECO:0000313" key="3">
    <source>
        <dbReference type="Proteomes" id="UP000321479"/>
    </source>
</evidence>
<dbReference type="EMBL" id="CP042436">
    <property type="protein sequence ID" value="QEC62371.1"/>
    <property type="molecule type" value="Genomic_DNA"/>
</dbReference>
<feature type="transmembrane region" description="Helical" evidence="1">
    <location>
        <begin position="101"/>
        <end position="121"/>
    </location>
</feature>
<feature type="transmembrane region" description="Helical" evidence="1">
    <location>
        <begin position="163"/>
        <end position="181"/>
    </location>
</feature>
<feature type="transmembrane region" description="Helical" evidence="1">
    <location>
        <begin position="7"/>
        <end position="28"/>
    </location>
</feature>
<reference evidence="2 3" key="1">
    <citation type="journal article" date="2017" name="Curr. Microbiol.">
        <title>Mucilaginibacter ginsenosidivorans sp. nov., Isolated from Soil of Ginseng Field.</title>
        <authorList>
            <person name="Kim M.M."/>
            <person name="Siddiqi M.Z."/>
            <person name="Im W.T."/>
        </authorList>
    </citation>
    <scope>NUCLEOTIDE SEQUENCE [LARGE SCALE GENOMIC DNA]</scope>
    <source>
        <strain evidence="2 3">Gsoil 3017</strain>
    </source>
</reference>
<gene>
    <name evidence="2" type="ORF">FRZ54_07165</name>
</gene>
<evidence type="ECO:0008006" key="4">
    <source>
        <dbReference type="Google" id="ProtNLM"/>
    </source>
</evidence>
<proteinExistence type="predicted"/>
<dbReference type="AlphaFoldDB" id="A0A5B8UVJ6"/>
<accession>A0A5B8UVJ6</accession>
<dbReference type="KEGG" id="mgin:FRZ54_07165"/>
<keyword evidence="1" id="KW-1133">Transmembrane helix</keyword>
<feature type="transmembrane region" description="Helical" evidence="1">
    <location>
        <begin position="76"/>
        <end position="94"/>
    </location>
</feature>